<keyword evidence="1" id="KW-1133">Transmembrane helix</keyword>
<feature type="transmembrane region" description="Helical" evidence="1">
    <location>
        <begin position="47"/>
        <end position="66"/>
    </location>
</feature>
<dbReference type="Pfam" id="PF26436">
    <property type="entry name" value="DUF8119"/>
    <property type="match status" value="1"/>
</dbReference>
<evidence type="ECO:0000259" key="2">
    <source>
        <dbReference type="Pfam" id="PF26436"/>
    </source>
</evidence>
<organism evidence="3 4">
    <name type="scientific">Natronolimnobius baerhuensis</name>
    <dbReference type="NCBI Taxonomy" id="253108"/>
    <lineage>
        <taxon>Archaea</taxon>
        <taxon>Methanobacteriati</taxon>
        <taxon>Methanobacteriota</taxon>
        <taxon>Stenosarchaea group</taxon>
        <taxon>Halobacteria</taxon>
        <taxon>Halobacteriales</taxon>
        <taxon>Natrialbaceae</taxon>
        <taxon>Natronolimnobius</taxon>
    </lineage>
</organism>
<evidence type="ECO:0000256" key="1">
    <source>
        <dbReference type="SAM" id="Phobius"/>
    </source>
</evidence>
<protein>
    <recommendedName>
        <fullName evidence="2">DUF8119 domain-containing protein</fullName>
    </recommendedName>
</protein>
<dbReference type="Proteomes" id="UP000196084">
    <property type="component" value="Unassembled WGS sequence"/>
</dbReference>
<evidence type="ECO:0000313" key="4">
    <source>
        <dbReference type="Proteomes" id="UP000196084"/>
    </source>
</evidence>
<name>A0A202E639_9EURY</name>
<dbReference type="AlphaFoldDB" id="A0A202E639"/>
<proteinExistence type="predicted"/>
<dbReference type="RefSeq" id="WP_054863004.1">
    <property type="nucleotide sequence ID" value="NZ_MWPH01000003.1"/>
</dbReference>
<accession>A0A202E639</accession>
<keyword evidence="1" id="KW-0812">Transmembrane</keyword>
<sequence length="70" mass="7980">MATDSALFSRERLREIGIRLLVDIMAIVVWITTVTVVFRLAELSITAYYVTIFLGVVVYSVVFDPWSVRP</sequence>
<gene>
    <name evidence="3" type="ORF">B2G88_15080</name>
</gene>
<keyword evidence="4" id="KW-1185">Reference proteome</keyword>
<dbReference type="InterPro" id="IPR058432">
    <property type="entry name" value="DUF8119"/>
</dbReference>
<feature type="domain" description="DUF8119" evidence="2">
    <location>
        <begin position="7"/>
        <end position="67"/>
    </location>
</feature>
<comment type="caution">
    <text evidence="3">The sequence shown here is derived from an EMBL/GenBank/DDBJ whole genome shotgun (WGS) entry which is preliminary data.</text>
</comment>
<reference evidence="3 4" key="1">
    <citation type="submission" date="2017-02" db="EMBL/GenBank/DDBJ databases">
        <title>Natronthermophilus aegyptiacus gen. nov.,sp. nov., an aerobic, extremely halophilic alkalithermophilic archaeon isolated from the athalassohaline Wadi An Natrun, Egypt.</title>
        <authorList>
            <person name="Zhao B."/>
        </authorList>
    </citation>
    <scope>NUCLEOTIDE SEQUENCE [LARGE SCALE GENOMIC DNA]</scope>
    <source>
        <strain evidence="3 4">CGMCC 1.3597</strain>
    </source>
</reference>
<dbReference type="EMBL" id="MWPH01000003">
    <property type="protein sequence ID" value="OVE83743.1"/>
    <property type="molecule type" value="Genomic_DNA"/>
</dbReference>
<keyword evidence="1" id="KW-0472">Membrane</keyword>
<feature type="transmembrane region" description="Helical" evidence="1">
    <location>
        <begin position="20"/>
        <end position="41"/>
    </location>
</feature>
<evidence type="ECO:0000313" key="3">
    <source>
        <dbReference type="EMBL" id="OVE83743.1"/>
    </source>
</evidence>